<gene>
    <name evidence="1" type="ORF">SB48_HM08orf03652</name>
</gene>
<dbReference type="EMBL" id="CP010525">
    <property type="protein sequence ID" value="AJO23107.1"/>
    <property type="molecule type" value="Genomic_DNA"/>
</dbReference>
<accession>A0AAN0T564</accession>
<sequence>MNPFVFPLKPLPFILSNEKAEIHRKIPAFSRMHYCTPA</sequence>
<reference evidence="2" key="1">
    <citation type="submission" date="2015-01" db="EMBL/GenBank/DDBJ databases">
        <title>Comparative genome analysis of Bacillus coagulans HM-08, Clostridium butyricum HM-68, Bacillus subtilis HM-66 and Bacillus paralicheniformis BL-09.</title>
        <authorList>
            <person name="Zhang H."/>
        </authorList>
    </citation>
    <scope>NUCLEOTIDE SEQUENCE [LARGE SCALE GENOMIC DNA]</scope>
    <source>
        <strain evidence="2">HM-08</strain>
    </source>
</reference>
<organism evidence="1 2">
    <name type="scientific">Heyndrickxia coagulans</name>
    <name type="common">Weizmannia coagulans</name>
    <dbReference type="NCBI Taxonomy" id="1398"/>
    <lineage>
        <taxon>Bacteria</taxon>
        <taxon>Bacillati</taxon>
        <taxon>Bacillota</taxon>
        <taxon>Bacilli</taxon>
        <taxon>Bacillales</taxon>
        <taxon>Bacillaceae</taxon>
        <taxon>Heyndrickxia</taxon>
    </lineage>
</organism>
<name>A0AAN0T564_HEYCO</name>
<protein>
    <submittedName>
        <fullName evidence="1">Uncharacterized protein</fullName>
    </submittedName>
</protein>
<keyword evidence="2" id="KW-1185">Reference proteome</keyword>
<evidence type="ECO:0000313" key="1">
    <source>
        <dbReference type="EMBL" id="AJO23107.1"/>
    </source>
</evidence>
<dbReference type="AlphaFoldDB" id="A0AAN0T564"/>
<proteinExistence type="predicted"/>
<evidence type="ECO:0000313" key="2">
    <source>
        <dbReference type="Proteomes" id="UP000032024"/>
    </source>
</evidence>
<dbReference type="Proteomes" id="UP000032024">
    <property type="component" value="Chromosome"/>
</dbReference>